<reference evidence="2 3" key="1">
    <citation type="submission" date="2014-04" db="EMBL/GenBank/DDBJ databases">
        <title>Whole genome of Muricauda olearia.</title>
        <authorList>
            <person name="Zhang X.-H."/>
            <person name="Tang K."/>
        </authorList>
    </citation>
    <scope>NUCLEOTIDE SEQUENCE [LARGE SCALE GENOMIC DNA]</scope>
    <source>
        <strain evidence="2 3">Th120</strain>
    </source>
</reference>
<sequence length="124" mass="14219">MSQIIYKNESYFVIGLCMDVHNELGKGFSEGVYSDALEIELKTNGVPFKKEVKFDIIYKGKKLKHHYFADFIVDDKIILELKAIEKISSSHVKQTLNYLAASKLKLGIIVNFGEDQLTYKRVLL</sequence>
<dbReference type="Proteomes" id="UP000429785">
    <property type="component" value="Unassembled WGS sequence"/>
</dbReference>
<proteinExistence type="predicted"/>
<dbReference type="Proteomes" id="UP000290261">
    <property type="component" value="Unassembled WGS sequence"/>
</dbReference>
<reference evidence="1 4" key="2">
    <citation type="submission" date="2019-10" db="EMBL/GenBank/DDBJ databases">
        <title>Muricauda olearia CL-SS4 JCM15563 genome.</title>
        <authorList>
            <person name="Liu L."/>
        </authorList>
    </citation>
    <scope>NUCLEOTIDE SEQUENCE [LARGE SCALE GENOMIC DNA]</scope>
    <source>
        <strain evidence="1 4">CL-SS4</strain>
    </source>
</reference>
<dbReference type="OrthoDB" id="9806869at2"/>
<dbReference type="InterPro" id="IPR026350">
    <property type="entry name" value="GxxExxY"/>
</dbReference>
<evidence type="ECO:0000313" key="4">
    <source>
        <dbReference type="Proteomes" id="UP000429785"/>
    </source>
</evidence>
<name>A0A444VJK4_9FLAO</name>
<gene>
    <name evidence="2" type="ORF">DN53_14970</name>
    <name evidence="1" type="ORF">F8C76_16705</name>
</gene>
<dbReference type="AlphaFoldDB" id="A0A444VJK4"/>
<evidence type="ECO:0000313" key="2">
    <source>
        <dbReference type="EMBL" id="RYC50941.1"/>
    </source>
</evidence>
<keyword evidence="2" id="KW-0830">Ubiquinone</keyword>
<dbReference type="NCBIfam" id="TIGR04256">
    <property type="entry name" value="GxxExxY"/>
    <property type="match status" value="1"/>
</dbReference>
<dbReference type="EMBL" id="WELG01000002">
    <property type="protein sequence ID" value="KAB7529461.1"/>
    <property type="molecule type" value="Genomic_DNA"/>
</dbReference>
<evidence type="ECO:0000313" key="3">
    <source>
        <dbReference type="Proteomes" id="UP000290261"/>
    </source>
</evidence>
<accession>A0A444VJK4</accession>
<dbReference type="RefSeq" id="WP_129654542.1">
    <property type="nucleotide sequence ID" value="NZ_ML142911.1"/>
</dbReference>
<evidence type="ECO:0000313" key="1">
    <source>
        <dbReference type="EMBL" id="KAB7529461.1"/>
    </source>
</evidence>
<comment type="caution">
    <text evidence="2">The sequence shown here is derived from an EMBL/GenBank/DDBJ whole genome shotgun (WGS) entry which is preliminary data.</text>
</comment>
<protein>
    <submittedName>
        <fullName evidence="1">GxxExxY protein</fullName>
    </submittedName>
    <submittedName>
        <fullName evidence="2">NADH:ubiquinone oxidoreductase</fullName>
    </submittedName>
</protein>
<dbReference type="EMBL" id="JJMP01000007">
    <property type="protein sequence ID" value="RYC50941.1"/>
    <property type="molecule type" value="Genomic_DNA"/>
</dbReference>
<dbReference type="Pfam" id="PF13366">
    <property type="entry name" value="PDDEXK_3"/>
    <property type="match status" value="1"/>
</dbReference>
<organism evidence="2 3">
    <name type="scientific">Flagellimonas olearia</name>
    <dbReference type="NCBI Taxonomy" id="552546"/>
    <lineage>
        <taxon>Bacteria</taxon>
        <taxon>Pseudomonadati</taxon>
        <taxon>Bacteroidota</taxon>
        <taxon>Flavobacteriia</taxon>
        <taxon>Flavobacteriales</taxon>
        <taxon>Flavobacteriaceae</taxon>
        <taxon>Flagellimonas</taxon>
    </lineage>
</organism>
<keyword evidence="3" id="KW-1185">Reference proteome</keyword>